<dbReference type="Gene3D" id="3.40.50.300">
    <property type="entry name" value="P-loop containing nucleotide triphosphate hydrolases"/>
    <property type="match status" value="1"/>
</dbReference>
<dbReference type="Pfam" id="PF03266">
    <property type="entry name" value="NTPase_1"/>
    <property type="match status" value="1"/>
</dbReference>
<keyword evidence="5" id="KW-1185">Reference proteome</keyword>
<evidence type="ECO:0000256" key="3">
    <source>
        <dbReference type="ARBA" id="ARBA00022840"/>
    </source>
</evidence>
<name>A0A0T6BCM6_9SCAR</name>
<keyword evidence="2" id="KW-0378">Hydrolase</keyword>
<feature type="non-terminal residue" evidence="4">
    <location>
        <position position="1"/>
    </location>
</feature>
<dbReference type="Proteomes" id="UP000051574">
    <property type="component" value="Unassembled WGS sequence"/>
</dbReference>
<keyword evidence="1" id="KW-0547">Nucleotide-binding</keyword>
<reference evidence="4 5" key="1">
    <citation type="submission" date="2015-09" db="EMBL/GenBank/DDBJ databases">
        <title>Draft genome of the scarab beetle Oryctes borbonicus.</title>
        <authorList>
            <person name="Meyer J.M."/>
            <person name="Markov G.V."/>
            <person name="Baskaran P."/>
            <person name="Herrmann M."/>
            <person name="Sommer R.J."/>
            <person name="Roedelsperger C."/>
        </authorList>
    </citation>
    <scope>NUCLEOTIDE SEQUENCE [LARGE SCALE GENOMIC DNA]</scope>
    <source>
        <strain evidence="4">OB123</strain>
        <tissue evidence="4">Whole animal</tissue>
    </source>
</reference>
<dbReference type="PANTHER" id="PTHR43146:SF1">
    <property type="entry name" value="CANCER-RELATED NUCLEOSIDE-TRIPHOSPHATASE"/>
    <property type="match status" value="1"/>
</dbReference>
<organism evidence="4 5">
    <name type="scientific">Oryctes borbonicus</name>
    <dbReference type="NCBI Taxonomy" id="1629725"/>
    <lineage>
        <taxon>Eukaryota</taxon>
        <taxon>Metazoa</taxon>
        <taxon>Ecdysozoa</taxon>
        <taxon>Arthropoda</taxon>
        <taxon>Hexapoda</taxon>
        <taxon>Insecta</taxon>
        <taxon>Pterygota</taxon>
        <taxon>Neoptera</taxon>
        <taxon>Endopterygota</taxon>
        <taxon>Coleoptera</taxon>
        <taxon>Polyphaga</taxon>
        <taxon>Scarabaeiformia</taxon>
        <taxon>Scarabaeidae</taxon>
        <taxon>Dynastinae</taxon>
        <taxon>Oryctes</taxon>
    </lineage>
</organism>
<dbReference type="EMBL" id="LJIG01001849">
    <property type="protein sequence ID" value="KRT85091.1"/>
    <property type="molecule type" value="Genomic_DNA"/>
</dbReference>
<dbReference type="OrthoDB" id="446244at2759"/>
<evidence type="ECO:0000313" key="4">
    <source>
        <dbReference type="EMBL" id="KRT85091.1"/>
    </source>
</evidence>
<comment type="caution">
    <text evidence="4">The sequence shown here is derived from an EMBL/GenBank/DDBJ whole genome shotgun (WGS) entry which is preliminary data.</text>
</comment>
<evidence type="ECO:0000313" key="5">
    <source>
        <dbReference type="Proteomes" id="UP000051574"/>
    </source>
</evidence>
<evidence type="ECO:0000256" key="2">
    <source>
        <dbReference type="ARBA" id="ARBA00022801"/>
    </source>
</evidence>
<dbReference type="InterPro" id="IPR004948">
    <property type="entry name" value="Nuc-triphosphatase_THEP1"/>
</dbReference>
<accession>A0A0T6BCM6</accession>
<dbReference type="InterPro" id="IPR027417">
    <property type="entry name" value="P-loop_NTPase"/>
</dbReference>
<dbReference type="GO" id="GO:0005524">
    <property type="term" value="F:ATP binding"/>
    <property type="evidence" value="ECO:0007669"/>
    <property type="project" value="UniProtKB-KW"/>
</dbReference>
<dbReference type="PANTHER" id="PTHR43146">
    <property type="entry name" value="CANCER-RELATED NUCLEOSIDE-TRIPHOSPHATASE"/>
    <property type="match status" value="1"/>
</dbReference>
<dbReference type="SUPFAM" id="SSF52540">
    <property type="entry name" value="P-loop containing nucleoside triphosphate hydrolases"/>
    <property type="match status" value="1"/>
</dbReference>
<sequence length="182" mass="21346">VGKTTLIKKLNYQLKEHNIITNGFYTEEVRNDKGYRIGFDIVTLDGKRGKLARCLNETPSHQHTKFKLGQYVVFTAEFENLVLPLFKKKTEAMIIDEIGKMESFSQKFKNIMQAYYKKDNILILATIPFRKTQIPFIEEIRDNSKAKLFIIMGYRSFLKRLQIQGAGFMEDQSNRIKWHNAQ</sequence>
<dbReference type="AlphaFoldDB" id="A0A0T6BCM6"/>
<evidence type="ECO:0000256" key="1">
    <source>
        <dbReference type="ARBA" id="ARBA00022741"/>
    </source>
</evidence>
<gene>
    <name evidence="4" type="ORF">AMK59_1561</name>
</gene>
<proteinExistence type="predicted"/>
<dbReference type="GO" id="GO:0017111">
    <property type="term" value="F:ribonucleoside triphosphate phosphatase activity"/>
    <property type="evidence" value="ECO:0007669"/>
    <property type="project" value="InterPro"/>
</dbReference>
<protein>
    <submittedName>
        <fullName evidence="4">Uncharacterized protein</fullName>
    </submittedName>
</protein>
<keyword evidence="3" id="KW-0067">ATP-binding</keyword>